<evidence type="ECO:0000256" key="1">
    <source>
        <dbReference type="SAM" id="SignalP"/>
    </source>
</evidence>
<sequence>MSMTRKAFRLMLVIGLLFHALGAAAQSTYRLTGVARIYSVGSAAQPNIELPVNPAYSSVLALRGDSFYLNYDGSNPDECGVKINKQEPFSFDSAPLGNARKLNKFLEDKFRINSDGWTTMYLLQDATSPSCTALRFARIYASNSELVVLDQPFIYVFTLERHRFRDASKGFDCGAAKSDVEHLICGDPRLRKMDAGVNDGFVLMQRKYSKEISYQDSVRMDQIKWVSGVRNKCTTVDCLLKAYSSRISYIRGKVSDSYPSYPNDEND</sequence>
<name>A0A2A4F8Z1_9BURK</name>
<reference evidence="2 3" key="1">
    <citation type="submission" date="2017-01" db="EMBL/GenBank/DDBJ databases">
        <title>Whole-Genome Shotgun Sequencing of Two beta-Proteobacterial Species in Search of the Bulgecin Biosynthetic Cluster.</title>
        <authorList>
            <person name="Horsman M.E."/>
            <person name="Marous D.R."/>
            <person name="Li R."/>
            <person name="Oliver R.A."/>
            <person name="Byun B."/>
            <person name="Emrich S.J."/>
            <person name="Boggess B."/>
            <person name="Townsend C.A."/>
            <person name="Mobashery S."/>
        </authorList>
    </citation>
    <scope>NUCLEOTIDE SEQUENCE [LARGE SCALE GENOMIC DNA]</scope>
    <source>
        <strain evidence="2 3">ATCC 31433</strain>
    </source>
</reference>
<feature type="signal peptide" evidence="1">
    <location>
        <begin position="1"/>
        <end position="25"/>
    </location>
</feature>
<proteinExistence type="predicted"/>
<feature type="chain" id="PRO_5013263424" description="PF07007 family protein" evidence="1">
    <location>
        <begin position="26"/>
        <end position="267"/>
    </location>
</feature>
<organism evidence="2 3">
    <name type="scientific">Burkholderia ubonensis subsp. mesacidophila</name>
    <dbReference type="NCBI Taxonomy" id="265293"/>
    <lineage>
        <taxon>Bacteria</taxon>
        <taxon>Pseudomonadati</taxon>
        <taxon>Pseudomonadota</taxon>
        <taxon>Betaproteobacteria</taxon>
        <taxon>Burkholderiales</taxon>
        <taxon>Burkholderiaceae</taxon>
        <taxon>Burkholderia</taxon>
        <taxon>Burkholderia cepacia complex</taxon>
    </lineage>
</organism>
<accession>A0A2A4F8Z1</accession>
<dbReference type="Proteomes" id="UP000217994">
    <property type="component" value="Unassembled WGS sequence"/>
</dbReference>
<dbReference type="AlphaFoldDB" id="A0A2A4F8Z1"/>
<protein>
    <recommendedName>
        <fullName evidence="4">PF07007 family protein</fullName>
    </recommendedName>
</protein>
<evidence type="ECO:0008006" key="4">
    <source>
        <dbReference type="Google" id="ProtNLM"/>
    </source>
</evidence>
<gene>
    <name evidence="2" type="ORF">BZL54_28250</name>
</gene>
<comment type="caution">
    <text evidence="2">The sequence shown here is derived from an EMBL/GenBank/DDBJ whole genome shotgun (WGS) entry which is preliminary data.</text>
</comment>
<dbReference type="EMBL" id="MTZU01000087">
    <property type="protein sequence ID" value="PCE29132.1"/>
    <property type="molecule type" value="Genomic_DNA"/>
</dbReference>
<evidence type="ECO:0000313" key="2">
    <source>
        <dbReference type="EMBL" id="PCE29132.1"/>
    </source>
</evidence>
<keyword evidence="1" id="KW-0732">Signal</keyword>
<evidence type="ECO:0000313" key="3">
    <source>
        <dbReference type="Proteomes" id="UP000217994"/>
    </source>
</evidence>